<proteinExistence type="predicted"/>
<reference evidence="1 2" key="1">
    <citation type="journal article" date="2021" name="Hortic Res">
        <title>High-quality reference genome and annotation aids understanding of berry development for evergreen blueberry (Vaccinium darrowii).</title>
        <authorList>
            <person name="Yu J."/>
            <person name="Hulse-Kemp A.M."/>
            <person name="Babiker E."/>
            <person name="Staton M."/>
        </authorList>
    </citation>
    <scope>NUCLEOTIDE SEQUENCE [LARGE SCALE GENOMIC DNA]</scope>
    <source>
        <strain evidence="2">cv. NJ 8807/NJ 8810</strain>
        <tissue evidence="1">Young leaf</tissue>
    </source>
</reference>
<evidence type="ECO:0000313" key="1">
    <source>
        <dbReference type="EMBL" id="KAH7840902.1"/>
    </source>
</evidence>
<comment type="caution">
    <text evidence="1">The sequence shown here is derived from an EMBL/GenBank/DDBJ whole genome shotgun (WGS) entry which is preliminary data.</text>
</comment>
<dbReference type="Proteomes" id="UP000828048">
    <property type="component" value="Chromosome 10"/>
</dbReference>
<dbReference type="EMBL" id="CM037160">
    <property type="protein sequence ID" value="KAH7840902.1"/>
    <property type="molecule type" value="Genomic_DNA"/>
</dbReference>
<keyword evidence="2" id="KW-1185">Reference proteome</keyword>
<organism evidence="1 2">
    <name type="scientific">Vaccinium darrowii</name>
    <dbReference type="NCBI Taxonomy" id="229202"/>
    <lineage>
        <taxon>Eukaryota</taxon>
        <taxon>Viridiplantae</taxon>
        <taxon>Streptophyta</taxon>
        <taxon>Embryophyta</taxon>
        <taxon>Tracheophyta</taxon>
        <taxon>Spermatophyta</taxon>
        <taxon>Magnoliopsida</taxon>
        <taxon>eudicotyledons</taxon>
        <taxon>Gunneridae</taxon>
        <taxon>Pentapetalae</taxon>
        <taxon>asterids</taxon>
        <taxon>Ericales</taxon>
        <taxon>Ericaceae</taxon>
        <taxon>Vaccinioideae</taxon>
        <taxon>Vaccinieae</taxon>
        <taxon>Vaccinium</taxon>
    </lineage>
</organism>
<sequence>MMEKWCTKTSLKRLIENFSAKYCVGKGECGTVYRAALPNGQVVAVKKLHASSDSDSDNQKGFSSEITTLTELRHHNIVKLYGFCSHRRHLFLVYEFLQGGSFRKVLSLMKEAVQLDWKKSVDVVKGLADALSYMHHGCSPPIIHRDISSKNVLFDSEYVAHISDFGMARFMKPDSSNCTSFAGTFGYAAPELAYTMELNEKCDVYSFGVLTLEVIMGKHPGDLISSLSSSLLSSSSSSGHAILLKDVLDQRLPPPTNQVAKQIVVATKVAFACLNASPMSRLTMQQVAWKLSNTRPSLQIEFHLITLGELLHTNCFTSRASLDFNFG</sequence>
<evidence type="ECO:0000313" key="2">
    <source>
        <dbReference type="Proteomes" id="UP000828048"/>
    </source>
</evidence>
<accession>A0ACB7XJS9</accession>
<protein>
    <submittedName>
        <fullName evidence="1">Uncharacterized protein</fullName>
    </submittedName>
</protein>
<name>A0ACB7XJS9_9ERIC</name>
<gene>
    <name evidence="1" type="ORF">Vadar_023101</name>
</gene>